<dbReference type="Pfam" id="PF01464">
    <property type="entry name" value="SLT"/>
    <property type="match status" value="1"/>
</dbReference>
<reference evidence="4 5" key="1">
    <citation type="submission" date="2023-01" db="EMBL/GenBank/DDBJ databases">
        <title>Vibrio sp. KJ40-1 sp.nov, isolated from marine algae.</title>
        <authorList>
            <person name="Butt M."/>
            <person name="Kim J.M.J."/>
            <person name="Jeon C.O.C."/>
        </authorList>
    </citation>
    <scope>NUCLEOTIDE SEQUENCE [LARGE SCALE GENOMIC DNA]</scope>
    <source>
        <strain evidence="4 5">KJ40-1</strain>
    </source>
</reference>
<name>A0ABT4YS04_9VIBR</name>
<evidence type="ECO:0000313" key="4">
    <source>
        <dbReference type="EMBL" id="MDB1124187.1"/>
    </source>
</evidence>
<evidence type="ECO:0000259" key="3">
    <source>
        <dbReference type="Pfam" id="PF01464"/>
    </source>
</evidence>
<feature type="chain" id="PRO_5045053619" evidence="2">
    <location>
        <begin position="22"/>
        <end position="499"/>
    </location>
</feature>
<dbReference type="EMBL" id="JAQLOI010000001">
    <property type="protein sequence ID" value="MDB1124187.1"/>
    <property type="molecule type" value="Genomic_DNA"/>
</dbReference>
<evidence type="ECO:0000256" key="1">
    <source>
        <dbReference type="ARBA" id="ARBA00007734"/>
    </source>
</evidence>
<proteinExistence type="inferred from homology"/>
<accession>A0ABT4YS04</accession>
<dbReference type="PROSITE" id="PS00922">
    <property type="entry name" value="TRANSGLYCOSYLASE"/>
    <property type="match status" value="1"/>
</dbReference>
<keyword evidence="5" id="KW-1185">Reference proteome</keyword>
<protein>
    <submittedName>
        <fullName evidence="4">Transglycosylase SLT domain-containing protein</fullName>
    </submittedName>
</protein>
<evidence type="ECO:0000313" key="5">
    <source>
        <dbReference type="Proteomes" id="UP001210678"/>
    </source>
</evidence>
<dbReference type="PANTHER" id="PTHR37423:SF2">
    <property type="entry name" value="MEMBRANE-BOUND LYTIC MUREIN TRANSGLYCOSYLASE C"/>
    <property type="match status" value="1"/>
</dbReference>
<organism evidence="4 5">
    <name type="scientific">Vibrio algarum</name>
    <dbReference type="NCBI Taxonomy" id="3020714"/>
    <lineage>
        <taxon>Bacteria</taxon>
        <taxon>Pseudomonadati</taxon>
        <taxon>Pseudomonadota</taxon>
        <taxon>Gammaproteobacteria</taxon>
        <taxon>Vibrionales</taxon>
        <taxon>Vibrionaceae</taxon>
        <taxon>Vibrio</taxon>
    </lineage>
</organism>
<dbReference type="InterPro" id="IPR008258">
    <property type="entry name" value="Transglycosylase_SLT_dom_1"/>
</dbReference>
<comment type="caution">
    <text evidence="4">The sequence shown here is derived from an EMBL/GenBank/DDBJ whole genome shotgun (WGS) entry which is preliminary data.</text>
</comment>
<dbReference type="InterPro" id="IPR023346">
    <property type="entry name" value="Lysozyme-like_dom_sf"/>
</dbReference>
<dbReference type="CDD" id="cd16893">
    <property type="entry name" value="LT_MltC_MltE"/>
    <property type="match status" value="1"/>
</dbReference>
<feature type="signal peptide" evidence="2">
    <location>
        <begin position="1"/>
        <end position="21"/>
    </location>
</feature>
<evidence type="ECO:0000256" key="2">
    <source>
        <dbReference type="SAM" id="SignalP"/>
    </source>
</evidence>
<dbReference type="PANTHER" id="PTHR37423">
    <property type="entry name" value="SOLUBLE LYTIC MUREIN TRANSGLYCOSYLASE-RELATED"/>
    <property type="match status" value="1"/>
</dbReference>
<keyword evidence="2" id="KW-0732">Signal</keyword>
<feature type="domain" description="Transglycosylase SLT" evidence="3">
    <location>
        <begin position="331"/>
        <end position="454"/>
    </location>
</feature>
<sequence length="499" mass="55779">MKKTNIALAILSVLLCTSAGASSDGFSQLDQEVSKLHQPKEEKYKEFYQYLNKYLDEYEAWRDEYTQQIDTEKRDLISQWGEGAISDQSTQVDYSQDNKVRTQIDYETNTAVVSVLINEDENNSDAESLLDSKNIEVDGALVSIEVDKPSVQAITYSRESELKERAFIINQTKAQMNDLDVRAERLIRSAIGIPDSFIYERAHNQKMALLSKAKIRVEKLTKLYSEMRLAHGITTVEQDSAKGVSTIKSEQKKQAVDVAKVTKTKAEPVKSKAPTTPDIVKPVTPAPIKTVAVSDTKTKPVVSNTAMKVVSYKVKLPENSLKTRAKKFSSLAEKEGETWKVDPALVMAIMHSESSFRPEAKSHIPAFGLMQIVPSSAGHDVNKQVRHIDSPMKAKDLYVPAINVETGSAYLNILNSKYLRSIKDDKSRLYCVISAYNTGAGNVAKAFNTNRSTSVNKAAKIINSMSSDEVYNHLINNLPYDETKNYLKKVNSRIALYKQ</sequence>
<dbReference type="Proteomes" id="UP001210678">
    <property type="component" value="Unassembled WGS sequence"/>
</dbReference>
<dbReference type="RefSeq" id="WP_272136249.1">
    <property type="nucleotide sequence ID" value="NZ_JAQLOI010000001.1"/>
</dbReference>
<dbReference type="SUPFAM" id="SSF53955">
    <property type="entry name" value="Lysozyme-like"/>
    <property type="match status" value="1"/>
</dbReference>
<gene>
    <name evidence="4" type="ORF">PGX00_11205</name>
</gene>
<comment type="similarity">
    <text evidence="1">Belongs to the transglycosylase Slt family.</text>
</comment>
<dbReference type="InterPro" id="IPR000189">
    <property type="entry name" value="Transglyc_AS"/>
</dbReference>
<dbReference type="Gene3D" id="1.10.530.10">
    <property type="match status" value="1"/>
</dbReference>